<dbReference type="RefSeq" id="WP_099434620.1">
    <property type="nucleotide sequence ID" value="NZ_WMIA01000018.1"/>
</dbReference>
<name>A0A844GY23_9CHRO</name>
<keyword evidence="1" id="KW-0472">Membrane</keyword>
<dbReference type="EMBL" id="WMIA01000018">
    <property type="protein sequence ID" value="MTF39878.1"/>
    <property type="molecule type" value="Genomic_DNA"/>
</dbReference>
<protein>
    <submittedName>
        <fullName evidence="2">DUF3352 domain-containing protein</fullName>
    </submittedName>
</protein>
<dbReference type="Pfam" id="PF11832">
    <property type="entry name" value="DUF3352"/>
    <property type="match status" value="1"/>
</dbReference>
<comment type="caution">
    <text evidence="2">The sequence shown here is derived from an EMBL/GenBank/DDBJ whole genome shotgun (WGS) entry which is preliminary data.</text>
</comment>
<keyword evidence="1" id="KW-1133">Transmembrane helix</keyword>
<dbReference type="Proteomes" id="UP000437131">
    <property type="component" value="Unassembled WGS sequence"/>
</dbReference>
<feature type="transmembrane region" description="Helical" evidence="1">
    <location>
        <begin position="12"/>
        <end position="35"/>
    </location>
</feature>
<accession>A0A844GY23</accession>
<evidence type="ECO:0000256" key="1">
    <source>
        <dbReference type="SAM" id="Phobius"/>
    </source>
</evidence>
<organism evidence="2 3">
    <name type="scientific">Cyanobacterium aponinum 0216</name>
    <dbReference type="NCBI Taxonomy" id="2676140"/>
    <lineage>
        <taxon>Bacteria</taxon>
        <taxon>Bacillati</taxon>
        <taxon>Cyanobacteriota</taxon>
        <taxon>Cyanophyceae</taxon>
        <taxon>Oscillatoriophycideae</taxon>
        <taxon>Chroococcales</taxon>
        <taxon>Geminocystaceae</taxon>
        <taxon>Cyanobacterium</taxon>
    </lineage>
</organism>
<gene>
    <name evidence="2" type="ORF">GGC33_13210</name>
</gene>
<dbReference type="InterPro" id="IPR021787">
    <property type="entry name" value="DUF3352"/>
</dbReference>
<reference evidence="2 3" key="1">
    <citation type="submission" date="2019-11" db="EMBL/GenBank/DDBJ databases">
        <title>Isolation of a new High Light Tolerant Cyanobacteria.</title>
        <authorList>
            <person name="Dobson Z."/>
            <person name="Vaughn N."/>
            <person name="Vaughn M."/>
            <person name="Fromme P."/>
            <person name="Mazor Y."/>
        </authorList>
    </citation>
    <scope>NUCLEOTIDE SEQUENCE [LARGE SCALE GENOMIC DNA]</scope>
    <source>
        <strain evidence="2 3">0216</strain>
    </source>
</reference>
<evidence type="ECO:0000313" key="3">
    <source>
        <dbReference type="Proteomes" id="UP000437131"/>
    </source>
</evidence>
<dbReference type="AlphaFoldDB" id="A0A844GY23"/>
<proteinExistence type="predicted"/>
<sequence>MKTRSTTPKVILAIMGVILLVFISYCLIASNSSYLKTGGVKKNPEGVVFIPKKSPLMVSLLINPDKLSSLAQLLPNNGEQKRVVRAMEQLRSNLLTSARVDSPEDIKSWLGDEITLAVTSLDYDYSPENGIQPGYLLAVKNKSPELAKEFLQTYYSREIVSNEVELILEDYQGVNIVYQHPLTDDSPVKQVAAAVVADFVLFANDLPVLKDAINNAQAVDLNLAHDLDYQSAIASLPQKKVSIVYGNLPLTSAWITNQSTIANPDIYQSLTLSLALNPQGLITHTALSGVNTEKNQAPSLTSPPQTLNYIPEDSILTIAGINLTKLGENISNGITNHNPLAEIIYQGIHPLELKTELDFNEEIFSSVSGEYALSLSKNTINNSLDWLFINQKQENSLAKTLDNIAQNRGLSVGQLPLENTTMTAWTKLVTTSENNFSRLQAEVKGVHSETSNEEIITNSVNLLSKVFSTPFESLLQSSDFQESIKALPQANNGYLFIRWQDLAPYLRNRFPIIKIAELAFKPLFDNLESVTITTEGTQDGISYSTSFFHLKG</sequence>
<keyword evidence="1" id="KW-0812">Transmembrane</keyword>
<evidence type="ECO:0000313" key="2">
    <source>
        <dbReference type="EMBL" id="MTF39878.1"/>
    </source>
</evidence>